<reference evidence="1 2" key="1">
    <citation type="submission" date="2020-08" db="EMBL/GenBank/DDBJ databases">
        <title>Genomic Encyclopedia of Type Strains, Phase IV (KMG-IV): sequencing the most valuable type-strain genomes for metagenomic binning, comparative biology and taxonomic classification.</title>
        <authorList>
            <person name="Goeker M."/>
        </authorList>
    </citation>
    <scope>NUCLEOTIDE SEQUENCE [LARGE SCALE GENOMIC DNA]</scope>
    <source>
        <strain evidence="1 2">DSM 7051</strain>
    </source>
</reference>
<dbReference type="EMBL" id="JACHOU010000004">
    <property type="protein sequence ID" value="MBB6354704.1"/>
    <property type="molecule type" value="Genomic_DNA"/>
</dbReference>
<dbReference type="Proteomes" id="UP000536262">
    <property type="component" value="Unassembled WGS sequence"/>
</dbReference>
<protein>
    <submittedName>
        <fullName evidence="1">Maltooligosyltrehalose synthase</fullName>
    </submittedName>
</protein>
<proteinExistence type="predicted"/>
<evidence type="ECO:0000313" key="1">
    <source>
        <dbReference type="EMBL" id="MBB6354704.1"/>
    </source>
</evidence>
<comment type="caution">
    <text evidence="1">The sequence shown here is derived from an EMBL/GenBank/DDBJ whole genome shotgun (WGS) entry which is preliminary data.</text>
</comment>
<accession>A0A7X0KL62</accession>
<dbReference type="RefSeq" id="WP_055970866.1">
    <property type="nucleotide sequence ID" value="NZ_BAABEG010000001.1"/>
</dbReference>
<dbReference type="AlphaFoldDB" id="A0A7X0KL62"/>
<keyword evidence="2" id="KW-1185">Reference proteome</keyword>
<sequence length="60" mass="7190">MGEIVEFAANHVFVKHHGDGWIVRVLENGGRTDYRFERLSWAEKFARNERFRLRECARLL</sequence>
<gene>
    <name evidence="1" type="ORF">GGR00_002488</name>
</gene>
<evidence type="ECO:0000313" key="2">
    <source>
        <dbReference type="Proteomes" id="UP000536262"/>
    </source>
</evidence>
<organism evidence="1 2">
    <name type="scientific">Aminobacter aganoensis</name>
    <dbReference type="NCBI Taxonomy" id="83264"/>
    <lineage>
        <taxon>Bacteria</taxon>
        <taxon>Pseudomonadati</taxon>
        <taxon>Pseudomonadota</taxon>
        <taxon>Alphaproteobacteria</taxon>
        <taxon>Hyphomicrobiales</taxon>
        <taxon>Phyllobacteriaceae</taxon>
        <taxon>Aminobacter</taxon>
    </lineage>
</organism>
<name>A0A7X0KL62_9HYPH</name>